<evidence type="ECO:0008006" key="6">
    <source>
        <dbReference type="Google" id="ProtNLM"/>
    </source>
</evidence>
<reference evidence="4 5" key="1">
    <citation type="journal article" date="2014" name="ISME J.">
        <title>Candidatus Competibacter-lineage genomes retrieved from metagenomes reveal functional metabolic diversity.</title>
        <authorList>
            <person name="McIlroy S.J."/>
            <person name="Albertsen M."/>
            <person name="Andresen E.K."/>
            <person name="Saunders A.M."/>
            <person name="Kristiansen R."/>
            <person name="Stokholm-Bjerregaard M."/>
            <person name="Nielsen K.L."/>
            <person name="Nielsen P.H."/>
        </authorList>
    </citation>
    <scope>NUCLEOTIDE SEQUENCE [LARGE SCALE GENOMIC DNA]</scope>
    <source>
        <strain evidence="4 5">Run_B_J11</strain>
    </source>
</reference>
<evidence type="ECO:0000313" key="4">
    <source>
        <dbReference type="EMBL" id="CDH46000.1"/>
    </source>
</evidence>
<accession>A0A7U7GCV3</accession>
<dbReference type="Proteomes" id="UP000019184">
    <property type="component" value="Unassembled WGS sequence"/>
</dbReference>
<protein>
    <recommendedName>
        <fullName evidence="6">Heme biosynthesis operon protein HemX</fullName>
    </recommendedName>
</protein>
<keyword evidence="1" id="KW-0175">Coiled coil</keyword>
<evidence type="ECO:0000256" key="1">
    <source>
        <dbReference type="SAM" id="Coils"/>
    </source>
</evidence>
<proteinExistence type="predicted"/>
<gene>
    <name evidence="4" type="ORF">BN874_320009</name>
</gene>
<evidence type="ECO:0000256" key="2">
    <source>
        <dbReference type="SAM" id="MobiDB-lite"/>
    </source>
</evidence>
<feature type="transmembrane region" description="Helical" evidence="3">
    <location>
        <begin position="50"/>
        <end position="72"/>
    </location>
</feature>
<feature type="compositionally biased region" description="Basic and acidic residues" evidence="2">
    <location>
        <begin position="1"/>
        <end position="13"/>
    </location>
</feature>
<sequence>MTDPKSDNDDSDKAAPVISAAPQNSPNPPLATISEAGVIAAPTPKSGRGLAGFALLVALGAGGGSGYLWYLWQQEQTSQTSRLNQAIKQAIAQPNTDLQGLQAQVKELQALKTALDQLRTESQNIREQTLGLTGDLQPLKNTMELYKGENEIIKGEMKLLRESHDAHKTHVQQQKAELDQQLQEQQNRLVKQSDQIQNLWLSHNGLAENLETVKIVAAKGGDINAFPLAEVDYLLRLADAKLKLERNLATARLALDAAQQRLKAVGESAMTPVQVMIGEAIASLRGVQLPDITALSHKIVQMEGEVASLPLQIKSGTPDIKNVVKPATTATVSTDTDRSWWDRTSQAVWNQFKSIVVIRRVRSEAPPLIAMEEDFFLRQNLQLEMESMRMALLRGDAQAYQDSNELVRQWITTYFDTDDTRVATFLSELKALQTVQFNPYIPDLAGLNQSFHEALAHRQPIRPVLIKTPAAPPQPTANGEGQP</sequence>
<keyword evidence="3" id="KW-1133">Transmembrane helix</keyword>
<dbReference type="Pfam" id="PF04375">
    <property type="entry name" value="HemX"/>
    <property type="match status" value="1"/>
</dbReference>
<feature type="region of interest" description="Disordered" evidence="2">
    <location>
        <begin position="1"/>
        <end position="28"/>
    </location>
</feature>
<keyword evidence="3" id="KW-0812">Transmembrane</keyword>
<dbReference type="AlphaFoldDB" id="A0A7U7GCV3"/>
<comment type="caution">
    <text evidence="4">The sequence shown here is derived from an EMBL/GenBank/DDBJ whole genome shotgun (WGS) entry which is preliminary data.</text>
</comment>
<evidence type="ECO:0000313" key="5">
    <source>
        <dbReference type="Proteomes" id="UP000019184"/>
    </source>
</evidence>
<keyword evidence="5" id="KW-1185">Reference proteome</keyword>
<dbReference type="PANTHER" id="PTHR38043:SF1">
    <property type="entry name" value="PROTEIN HEMX"/>
    <property type="match status" value="1"/>
</dbReference>
<evidence type="ECO:0000256" key="3">
    <source>
        <dbReference type="SAM" id="Phobius"/>
    </source>
</evidence>
<feature type="coiled-coil region" evidence="1">
    <location>
        <begin position="98"/>
        <end position="128"/>
    </location>
</feature>
<keyword evidence="3" id="KW-0472">Membrane</keyword>
<dbReference type="InterPro" id="IPR007470">
    <property type="entry name" value="HemX"/>
</dbReference>
<dbReference type="EMBL" id="CBTK010000246">
    <property type="protein sequence ID" value="CDH46000.1"/>
    <property type="molecule type" value="Genomic_DNA"/>
</dbReference>
<dbReference type="RefSeq" id="WP_034434371.1">
    <property type="nucleotide sequence ID" value="NZ_CBTK010000246.1"/>
</dbReference>
<name>A0A7U7GCV3_9GAMM</name>
<feature type="coiled-coil region" evidence="1">
    <location>
        <begin position="168"/>
        <end position="195"/>
    </location>
</feature>
<organism evidence="4 5">
    <name type="scientific">Candidatus Contendobacter odensis Run_B_J11</name>
    <dbReference type="NCBI Taxonomy" id="1400861"/>
    <lineage>
        <taxon>Bacteria</taxon>
        <taxon>Pseudomonadati</taxon>
        <taxon>Pseudomonadota</taxon>
        <taxon>Gammaproteobacteria</taxon>
        <taxon>Candidatus Competibacteraceae</taxon>
        <taxon>Candidatus Contendibacter</taxon>
    </lineage>
</organism>
<dbReference type="OrthoDB" id="5739852at2"/>
<dbReference type="PANTHER" id="PTHR38043">
    <property type="entry name" value="PROTEIN HEMX"/>
    <property type="match status" value="1"/>
</dbReference>